<evidence type="ECO:0000259" key="13">
    <source>
        <dbReference type="Pfam" id="PF01593"/>
    </source>
</evidence>
<evidence type="ECO:0000313" key="15">
    <source>
        <dbReference type="EMBL" id="KAK3942704.1"/>
    </source>
</evidence>
<dbReference type="InterPro" id="IPR002937">
    <property type="entry name" value="Amino_oxidase"/>
</dbReference>
<feature type="compositionally biased region" description="Basic and acidic residues" evidence="12">
    <location>
        <begin position="1181"/>
        <end position="1191"/>
    </location>
</feature>
<feature type="compositionally biased region" description="Basic residues" evidence="12">
    <location>
        <begin position="318"/>
        <end position="330"/>
    </location>
</feature>
<dbReference type="InterPro" id="IPR050464">
    <property type="entry name" value="Zeta_carotene_desat/Oxidored"/>
</dbReference>
<feature type="compositionally biased region" description="Polar residues" evidence="12">
    <location>
        <begin position="345"/>
        <end position="355"/>
    </location>
</feature>
<evidence type="ECO:0000256" key="3">
    <source>
        <dbReference type="ARBA" id="ARBA00005073"/>
    </source>
</evidence>
<proteinExistence type="inferred from homology"/>
<evidence type="ECO:0000259" key="14">
    <source>
        <dbReference type="Pfam" id="PF22683"/>
    </source>
</evidence>
<dbReference type="EC" id="1.3.3.4" evidence="5"/>
<keyword evidence="6" id="KW-0285">Flavoprotein</keyword>
<dbReference type="InterPro" id="IPR055046">
    <property type="entry name" value="Nab2-like_Znf-CCCH"/>
</dbReference>
<dbReference type="GO" id="GO:0006783">
    <property type="term" value="P:heme biosynthetic process"/>
    <property type="evidence" value="ECO:0007669"/>
    <property type="project" value="UniProtKB-KW"/>
</dbReference>
<keyword evidence="7" id="KW-0274">FAD</keyword>
<evidence type="ECO:0000256" key="10">
    <source>
        <dbReference type="ARBA" id="ARBA00023244"/>
    </source>
</evidence>
<comment type="caution">
    <text evidence="15">The sequence shown here is derived from an EMBL/GenBank/DDBJ whole genome shotgun (WGS) entry which is preliminary data.</text>
</comment>
<dbReference type="FunFam" id="4.10.1000.40:FF:000002">
    <property type="entry name" value="Nuclear polyadenylated RNA-binding protein Nab2"/>
    <property type="match status" value="1"/>
</dbReference>
<evidence type="ECO:0000256" key="12">
    <source>
        <dbReference type="SAM" id="MobiDB-lite"/>
    </source>
</evidence>
<dbReference type="Gene3D" id="4.10.1000.40">
    <property type="match status" value="1"/>
</dbReference>
<evidence type="ECO:0000256" key="2">
    <source>
        <dbReference type="ARBA" id="ARBA00002600"/>
    </source>
</evidence>
<comment type="pathway">
    <text evidence="3">Porphyrin-containing compound metabolism; protoporphyrin-IX biosynthesis; protoporphyrin-IX from protoporphyrinogen-IX: step 1/1.</text>
</comment>
<protein>
    <recommendedName>
        <fullName evidence="5">protoporphyrinogen oxidase</fullName>
        <ecNumber evidence="5">1.3.3.4</ecNumber>
    </recommendedName>
</protein>
<dbReference type="AlphaFoldDB" id="A0AAN6NCV1"/>
<evidence type="ECO:0000256" key="1">
    <source>
        <dbReference type="ARBA" id="ARBA00001974"/>
    </source>
</evidence>
<dbReference type="Pfam" id="PF14608">
    <property type="entry name" value="zf-CCCH_2"/>
    <property type="match status" value="4"/>
</dbReference>
<evidence type="ECO:0000256" key="9">
    <source>
        <dbReference type="ARBA" id="ARBA00023133"/>
    </source>
</evidence>
<sequence length="1191" mass="130620">MSVEIALGTPLADALNVVIQGKIADLGWAGAGNEGAAMAEYFLLMLVNGKTQQEIATEISGDLLGLGPDDDTAPAFSRWLFEQISTLNSQLNSAGAPAANGQNHNGSSRAMDMPQDEAMDGGFDAEMDSMTDAPASELNAYVSHGQLKRGRPKAMRAGGNMRGGREKRMMGQINRALDRTHESVLHRVHNQSGNARIQRNLPSGPRMGVGRQPRATNARVASVAQGLANMGGVPPGPGPIPMNGGVNGGMNGMGMPPMPGNFMQPDIYAMMEQQSRLLEQMQQQIMMQQQQGAGKHAGNGHGKSLFDRTSRPNQFRRGGAHHQHNGRHHSPQQQQQQQHQQQSSEATNAEATSQSEDVDMPQPKREPPNAEETICKFNLRCTNKECKFAHQSPAAPPGITVDVKDVCTFGAACKNRKCVGRHPSPATKVAHQSEQDCKFFPNCQNPHCTFRHPTTSKLPACRNGGECKVPNCQYTHLKTPCKFRPCTNRFCPFSHEEGQRGTFQDKVWVSDEAKGEHVSERKFVNESATEDLVLPGSAETNPEADIQDVIDGDARTSTANQPTTVRHVTRANRAIVSAQWLQNRPVMPSEQHLVLLCAMRGITALLLGRRGLSSSTAATRRIRCYATTTTTTNNPPQRSIAVLGGGLTGLTAAYYLTRYAPHAKITIYEASDRLGGWIDTEEVAVKTPEGKEGKVLFERGARTIASQNGQPKFDDLVFHDLVTHLGLKSELRSTDKKRDRVRRFIYYPDHLVDVTGPVLSPLTKPLATITSLVQFAVSLFREPLFRGALPSVLHMQKGHELVRQKSDRDLSIGDFFHTLFGRRELVDNVMSGMMHGIYGGDVWKLSTESSGMFSYNLDVLRTNLLRKSVRKPGEILIKLEDWELLWDMASRDAEVFQTAREAMGAGYVWFSGGFQTLTDGLVNNLKRNPNVTIKTGTPVRSVGYDHDSARVRITTSESDHRPIEYDKAVSTLVARTLAGLTDDKLPTLAQEQAVTIMVVNLWYPVPNLHSPYNNGFGYLMPQSLGFENNPECALGVLFDSDRDAIIGDDASDTVPGTKFTVMLGGHLWSDLPPEWLPSSEDAIRMAKSVVSRHLNIPEEVSDQAVASTKLCKECIPQQFTGHRQRMATAHQELLRNFQGKLAVAGTSYQPPGVLTSLRAGRDVAWQISGGWKRGSSSPGRADGRTMDEGAR</sequence>
<feature type="domain" description="Amine oxidase" evidence="13">
    <location>
        <begin position="647"/>
        <end position="1166"/>
    </location>
</feature>
<keyword evidence="8" id="KW-0560">Oxidoreductase</keyword>
<feature type="compositionally biased region" description="Low complexity" evidence="12">
    <location>
        <begin position="283"/>
        <end position="294"/>
    </location>
</feature>
<dbReference type="PANTHER" id="PTHR42923:SF3">
    <property type="entry name" value="PROTOPORPHYRINOGEN OXIDASE"/>
    <property type="match status" value="1"/>
</dbReference>
<keyword evidence="16" id="KW-1185">Reference proteome</keyword>
<evidence type="ECO:0000313" key="16">
    <source>
        <dbReference type="Proteomes" id="UP001303473"/>
    </source>
</evidence>
<evidence type="ECO:0000256" key="7">
    <source>
        <dbReference type="ARBA" id="ARBA00022827"/>
    </source>
</evidence>
<gene>
    <name evidence="15" type="ORF">QBC46DRAFT_362335</name>
</gene>
<reference evidence="16" key="1">
    <citation type="journal article" date="2023" name="Mol. Phylogenet. Evol.">
        <title>Genome-scale phylogeny and comparative genomics of the fungal order Sordariales.</title>
        <authorList>
            <person name="Hensen N."/>
            <person name="Bonometti L."/>
            <person name="Westerberg I."/>
            <person name="Brannstrom I.O."/>
            <person name="Guillou S."/>
            <person name="Cros-Aarteil S."/>
            <person name="Calhoun S."/>
            <person name="Haridas S."/>
            <person name="Kuo A."/>
            <person name="Mondo S."/>
            <person name="Pangilinan J."/>
            <person name="Riley R."/>
            <person name="LaButti K."/>
            <person name="Andreopoulos B."/>
            <person name="Lipzen A."/>
            <person name="Chen C."/>
            <person name="Yan M."/>
            <person name="Daum C."/>
            <person name="Ng V."/>
            <person name="Clum A."/>
            <person name="Steindorff A."/>
            <person name="Ohm R.A."/>
            <person name="Martin F."/>
            <person name="Silar P."/>
            <person name="Natvig D.O."/>
            <person name="Lalanne C."/>
            <person name="Gautier V."/>
            <person name="Ament-Velasquez S.L."/>
            <person name="Kruys A."/>
            <person name="Hutchinson M.I."/>
            <person name="Powell A.J."/>
            <person name="Barry K."/>
            <person name="Miller A.N."/>
            <person name="Grigoriev I.V."/>
            <person name="Debuchy R."/>
            <person name="Gladieux P."/>
            <person name="Hiltunen Thoren M."/>
            <person name="Johannesson H."/>
        </authorList>
    </citation>
    <scope>NUCLEOTIDE SEQUENCE [LARGE SCALE GENOMIC DNA]</scope>
    <source>
        <strain evidence="16">CBS 340.73</strain>
    </source>
</reference>
<dbReference type="SUPFAM" id="SSF51905">
    <property type="entry name" value="FAD/NAD(P)-binding domain"/>
    <property type="match status" value="1"/>
</dbReference>
<dbReference type="Proteomes" id="UP001303473">
    <property type="component" value="Unassembled WGS sequence"/>
</dbReference>
<accession>A0AAN6NCV1</accession>
<evidence type="ECO:0000256" key="4">
    <source>
        <dbReference type="ARBA" id="ARBA00010551"/>
    </source>
</evidence>
<feature type="domain" description="Nab2-like CCCH zinc finger" evidence="14">
    <location>
        <begin position="481"/>
        <end position="500"/>
    </location>
</feature>
<keyword evidence="9" id="KW-0350">Heme biosynthesis</keyword>
<comment type="function">
    <text evidence="2">Catalyzes the 6-electron oxidation of protoporphyrinogen-IX to form protoporphyrin-IX.</text>
</comment>
<feature type="region of interest" description="Disordered" evidence="12">
    <location>
        <begin position="146"/>
        <end position="165"/>
    </location>
</feature>
<evidence type="ECO:0000256" key="8">
    <source>
        <dbReference type="ARBA" id="ARBA00023002"/>
    </source>
</evidence>
<dbReference type="InterPro" id="IPR004572">
    <property type="entry name" value="Protoporphyrinogen_oxidase"/>
</dbReference>
<organism evidence="15 16">
    <name type="scientific">Diplogelasinospora grovesii</name>
    <dbReference type="NCBI Taxonomy" id="303347"/>
    <lineage>
        <taxon>Eukaryota</taxon>
        <taxon>Fungi</taxon>
        <taxon>Dikarya</taxon>
        <taxon>Ascomycota</taxon>
        <taxon>Pezizomycotina</taxon>
        <taxon>Sordariomycetes</taxon>
        <taxon>Sordariomycetidae</taxon>
        <taxon>Sordariales</taxon>
        <taxon>Diplogelasinosporaceae</taxon>
        <taxon>Diplogelasinospora</taxon>
    </lineage>
</organism>
<comment type="catalytic activity">
    <reaction evidence="11">
        <text>protoporphyrinogen IX + 3 O2 = protoporphyrin IX + 3 H2O2</text>
        <dbReference type="Rhea" id="RHEA:25576"/>
        <dbReference type="ChEBI" id="CHEBI:15379"/>
        <dbReference type="ChEBI" id="CHEBI:16240"/>
        <dbReference type="ChEBI" id="CHEBI:57306"/>
        <dbReference type="ChEBI" id="CHEBI:57307"/>
        <dbReference type="EC" id="1.3.3.4"/>
    </reaction>
</comment>
<name>A0AAN6NCV1_9PEZI</name>
<keyword evidence="10" id="KW-0627">Porphyrin biosynthesis</keyword>
<dbReference type="Gene3D" id="3.50.50.60">
    <property type="entry name" value="FAD/NAD(P)-binding domain"/>
    <property type="match status" value="1"/>
</dbReference>
<comment type="similarity">
    <text evidence="4">Belongs to the protoporphyrinogen/coproporphyrinogen oxidase family. Protoporphyrinogen oxidase subfamily.</text>
</comment>
<feature type="compositionally biased region" description="Low complexity" evidence="12">
    <location>
        <begin position="331"/>
        <end position="344"/>
    </location>
</feature>
<dbReference type="Pfam" id="PF01593">
    <property type="entry name" value="Amino_oxidase"/>
    <property type="match status" value="1"/>
</dbReference>
<comment type="cofactor">
    <cofactor evidence="1">
        <name>FAD</name>
        <dbReference type="ChEBI" id="CHEBI:57692"/>
    </cofactor>
</comment>
<dbReference type="Gene3D" id="4.10.1000.30">
    <property type="match status" value="1"/>
</dbReference>
<evidence type="ECO:0000256" key="11">
    <source>
        <dbReference type="ARBA" id="ARBA00047554"/>
    </source>
</evidence>
<dbReference type="GO" id="GO:0004729">
    <property type="term" value="F:oxygen-dependent protoporphyrinogen oxidase activity"/>
    <property type="evidence" value="ECO:0007669"/>
    <property type="project" value="UniProtKB-EC"/>
</dbReference>
<feature type="region of interest" description="Disordered" evidence="12">
    <location>
        <begin position="1168"/>
        <end position="1191"/>
    </location>
</feature>
<dbReference type="NCBIfam" id="TIGR00562">
    <property type="entry name" value="proto_IX_ox"/>
    <property type="match status" value="1"/>
</dbReference>
<dbReference type="Pfam" id="PF22683">
    <property type="entry name" value="Nab2-like_zf-CCCH"/>
    <property type="match status" value="1"/>
</dbReference>
<dbReference type="InterPro" id="IPR036188">
    <property type="entry name" value="FAD/NAD-bd_sf"/>
</dbReference>
<evidence type="ECO:0000256" key="6">
    <source>
        <dbReference type="ARBA" id="ARBA00022630"/>
    </source>
</evidence>
<evidence type="ECO:0000256" key="5">
    <source>
        <dbReference type="ARBA" id="ARBA00012867"/>
    </source>
</evidence>
<feature type="region of interest" description="Disordered" evidence="12">
    <location>
        <begin position="283"/>
        <end position="369"/>
    </location>
</feature>
<dbReference type="PANTHER" id="PTHR42923">
    <property type="entry name" value="PROTOPORPHYRINOGEN OXIDASE"/>
    <property type="match status" value="1"/>
</dbReference>
<dbReference type="GO" id="GO:0005743">
    <property type="term" value="C:mitochondrial inner membrane"/>
    <property type="evidence" value="ECO:0007669"/>
    <property type="project" value="TreeGrafter"/>
</dbReference>
<dbReference type="EMBL" id="MU853771">
    <property type="protein sequence ID" value="KAK3942704.1"/>
    <property type="molecule type" value="Genomic_DNA"/>
</dbReference>
<dbReference type="SUPFAM" id="SSF54373">
    <property type="entry name" value="FAD-linked reductases, C-terminal domain"/>
    <property type="match status" value="1"/>
</dbReference>